<dbReference type="AlphaFoldDB" id="A0A5B1LSV8"/>
<gene>
    <name evidence="1" type="ORF">F0U47_20135</name>
</gene>
<comment type="caution">
    <text evidence="1">The sequence shown here is derived from an EMBL/GenBank/DDBJ whole genome shotgun (WGS) entry which is preliminary data.</text>
</comment>
<accession>A0A5B1LSV8</accession>
<reference evidence="1 2" key="2">
    <citation type="submission" date="2019-09" db="EMBL/GenBank/DDBJ databases">
        <authorList>
            <person name="Jin C."/>
        </authorList>
    </citation>
    <scope>NUCLEOTIDE SEQUENCE [LARGE SCALE GENOMIC DNA]</scope>
    <source>
        <strain evidence="1 2">BN140041</strain>
    </source>
</reference>
<dbReference type="Proteomes" id="UP000324351">
    <property type="component" value="Unassembled WGS sequence"/>
</dbReference>
<dbReference type="EMBL" id="VUJW01000018">
    <property type="protein sequence ID" value="KAA1423188.1"/>
    <property type="molecule type" value="Genomic_DNA"/>
</dbReference>
<name>A0A5B1LSV8_9ACTN</name>
<evidence type="ECO:0000313" key="1">
    <source>
        <dbReference type="EMBL" id="KAA1423188.1"/>
    </source>
</evidence>
<reference evidence="1 2" key="1">
    <citation type="submission" date="2019-09" db="EMBL/GenBank/DDBJ databases">
        <title>Nocardioides panacisoli sp. nov., isolated from the soil of a ginseng field.</title>
        <authorList>
            <person name="Cho C."/>
        </authorList>
    </citation>
    <scope>NUCLEOTIDE SEQUENCE [LARGE SCALE GENOMIC DNA]</scope>
    <source>
        <strain evidence="1 2">BN140041</strain>
    </source>
</reference>
<proteinExistence type="predicted"/>
<evidence type="ECO:0000313" key="2">
    <source>
        <dbReference type="Proteomes" id="UP000324351"/>
    </source>
</evidence>
<sequence>MGVQSMWNDDLHEYRDTVRGLSDADRRELDRVIAKDDQHWANLMQERYADTVNLLTDRLGSVLRVCARGEENIDADIEAYRNGELTDEEFGNRLTEYSADLNRLRPFVESAGESEARAWGEVNVTPGEFQRATAKRFPALFSGGRGLVRVQTPDE</sequence>
<protein>
    <submittedName>
        <fullName evidence="1">Uncharacterized protein</fullName>
    </submittedName>
</protein>
<dbReference type="RefSeq" id="WP_149752286.1">
    <property type="nucleotide sequence ID" value="NZ_VUJW01000018.1"/>
</dbReference>
<keyword evidence="2" id="KW-1185">Reference proteome</keyword>
<organism evidence="1 2">
    <name type="scientific">Nocardioides antri</name>
    <dbReference type="NCBI Taxonomy" id="2607659"/>
    <lineage>
        <taxon>Bacteria</taxon>
        <taxon>Bacillati</taxon>
        <taxon>Actinomycetota</taxon>
        <taxon>Actinomycetes</taxon>
        <taxon>Propionibacteriales</taxon>
        <taxon>Nocardioidaceae</taxon>
        <taxon>Nocardioides</taxon>
    </lineage>
</organism>